<keyword evidence="2" id="KW-1185">Reference proteome</keyword>
<proteinExistence type="predicted"/>
<evidence type="ECO:0000313" key="2">
    <source>
        <dbReference type="Proteomes" id="UP000460221"/>
    </source>
</evidence>
<dbReference type="EMBL" id="WLYK01000005">
    <property type="protein sequence ID" value="MTD15204.1"/>
    <property type="molecule type" value="Genomic_DNA"/>
</dbReference>
<dbReference type="Proteomes" id="UP000460221">
    <property type="component" value="Unassembled WGS sequence"/>
</dbReference>
<name>A0A7K1FQY1_9ACTN</name>
<evidence type="ECO:0000313" key="1">
    <source>
        <dbReference type="EMBL" id="MTD15204.1"/>
    </source>
</evidence>
<reference evidence="1 2" key="1">
    <citation type="submission" date="2019-11" db="EMBL/GenBank/DDBJ databases">
        <authorList>
            <person name="Jiang L.-Q."/>
        </authorList>
    </citation>
    <scope>NUCLEOTIDE SEQUENCE [LARGE SCALE GENOMIC DNA]</scope>
    <source>
        <strain evidence="1 2">YIM 132087</strain>
    </source>
</reference>
<comment type="caution">
    <text evidence="1">The sequence shown here is derived from an EMBL/GenBank/DDBJ whole genome shotgun (WGS) entry which is preliminary data.</text>
</comment>
<organism evidence="1 2">
    <name type="scientific">Nakamurella alba</name>
    <dbReference type="NCBI Taxonomy" id="2665158"/>
    <lineage>
        <taxon>Bacteria</taxon>
        <taxon>Bacillati</taxon>
        <taxon>Actinomycetota</taxon>
        <taxon>Actinomycetes</taxon>
        <taxon>Nakamurellales</taxon>
        <taxon>Nakamurellaceae</taxon>
        <taxon>Nakamurella</taxon>
    </lineage>
</organism>
<sequence>MAQDLPDIAEIRQTLDLIQQQNTTQTPVDRLDREHAVLLSLQNQVLSVVTREDLPADYTSPDDLRALLDAIENTVQQNRTARMPSGDAGPDGL</sequence>
<dbReference type="RefSeq" id="WP_154769157.1">
    <property type="nucleotide sequence ID" value="NZ_WLYK01000005.1"/>
</dbReference>
<gene>
    <name evidence="1" type="ORF">GIS00_14770</name>
</gene>
<accession>A0A7K1FQY1</accession>
<protein>
    <submittedName>
        <fullName evidence="1">Uncharacterized protein</fullName>
    </submittedName>
</protein>
<dbReference type="AlphaFoldDB" id="A0A7K1FQY1"/>